<dbReference type="InterPro" id="IPR000969">
    <property type="entry name" value="SSRP1/POB3"/>
</dbReference>
<dbReference type="SUPFAM" id="SSF47095">
    <property type="entry name" value="HMG-box"/>
    <property type="match status" value="1"/>
</dbReference>
<dbReference type="Pfam" id="PF03531">
    <property type="entry name" value="SSrecog"/>
    <property type="match status" value="1"/>
</dbReference>
<dbReference type="Gene3D" id="2.30.29.150">
    <property type="match status" value="1"/>
</dbReference>
<evidence type="ECO:0000256" key="1">
    <source>
        <dbReference type="ARBA" id="ARBA00004604"/>
    </source>
</evidence>
<dbReference type="CDD" id="cd21994">
    <property type="entry name" value="HMG-box_SSRP1-like"/>
    <property type="match status" value="1"/>
</dbReference>
<evidence type="ECO:0000256" key="11">
    <source>
        <dbReference type="ARBA" id="ARBA00023204"/>
    </source>
</evidence>
<evidence type="ECO:0000256" key="2">
    <source>
        <dbReference type="ARBA" id="ARBA00010060"/>
    </source>
</evidence>
<evidence type="ECO:0000256" key="12">
    <source>
        <dbReference type="ARBA" id="ARBA00023242"/>
    </source>
</evidence>
<keyword evidence="11 15" id="KW-0234">DNA repair</keyword>
<dbReference type="GO" id="GO:0035101">
    <property type="term" value="C:FACT complex"/>
    <property type="evidence" value="ECO:0007669"/>
    <property type="project" value="TreeGrafter"/>
</dbReference>
<dbReference type="SUPFAM" id="SSF50729">
    <property type="entry name" value="PH domain-like"/>
    <property type="match status" value="1"/>
</dbReference>
<dbReference type="GO" id="GO:0006281">
    <property type="term" value="P:DNA repair"/>
    <property type="evidence" value="ECO:0007669"/>
    <property type="project" value="UniProtKB-KW"/>
</dbReference>
<dbReference type="InterPro" id="IPR013719">
    <property type="entry name" value="RTT106/SPT16-like_middle_dom"/>
</dbReference>
<dbReference type="EMBL" id="GEDC01001005">
    <property type="protein sequence ID" value="JAS36293.1"/>
    <property type="molecule type" value="Transcribed_RNA"/>
</dbReference>
<evidence type="ECO:0000256" key="3">
    <source>
        <dbReference type="ARBA" id="ARBA00016104"/>
    </source>
</evidence>
<evidence type="ECO:0000256" key="14">
    <source>
        <dbReference type="PROSITE-ProRule" id="PRU00267"/>
    </source>
</evidence>
<dbReference type="PROSITE" id="PS50118">
    <property type="entry name" value="HMG_BOX_2"/>
    <property type="match status" value="1"/>
</dbReference>
<feature type="compositionally biased region" description="Acidic residues" evidence="16">
    <location>
        <begin position="464"/>
        <end position="495"/>
    </location>
</feature>
<dbReference type="PANTHER" id="PTHR45849:SF1">
    <property type="entry name" value="FACT COMPLEX SUBUNIT SSRP1"/>
    <property type="match status" value="1"/>
</dbReference>
<evidence type="ECO:0000256" key="7">
    <source>
        <dbReference type="ARBA" id="ARBA00022884"/>
    </source>
</evidence>
<dbReference type="InterPro" id="IPR048993">
    <property type="entry name" value="SSRP1-like_PH1"/>
</dbReference>
<evidence type="ECO:0000256" key="4">
    <source>
        <dbReference type="ARBA" id="ARBA00022454"/>
    </source>
</evidence>
<dbReference type="Gene3D" id="1.10.30.10">
    <property type="entry name" value="High mobility group box domain"/>
    <property type="match status" value="1"/>
</dbReference>
<sequence length="745" mass="83594">MTDIEFNDIAAEIKGAMCGGRLKLTEQNIIFKNIKTGKVEQIQADDLEFVNWQKLVGNWGLRIFLKNGTLHRFTGFKESDQDKLAKYFKNKYSLDMLEKELSVKGWNWGTAKFAGSVLSFDVGNLTGFEIPLNNVSQCTTGKNEVTLEFHQNDDAPISLLEMRFHIPSSELAGDLDPVEAFHKQVMKEASVISVSGDAIAIFREIQCLTPRGRYDIKIFSTFFQLHGKTFDYKIPMSTVLRLFALPHKDGRQNFFVISLDPPIKQGQTRYHYLVLLFGQDEDTSIELPFSEEELQDKFEGKLKKEESGATWEVLGKVMKAIVNRKITVPGDFTGHSGTPAVSCSYKAAAGYFYPLERGFIFIHKPPLHIRFEEIASVNFARGGGTTRSFDFEIELKNSVVHTFSSIEKEEYGKLFDFICKKKLRVKNRGKSDKVNYNDDFGDSDNENEPDAYLARVKREAQERDDGDDGGDSEDESTDEDFNPNQEDSDVAEEYDSNPSPTDSDEGSDASGGGSGGEKKKKKEKKAKKTITISEKPRKKRQKKEKDENKPKRAASAYMLWFNENREKIKSDNPGIAFTDIAKKGGELWKKLEDKSEWEAKAAKQKEEYMEAMKEYKASGGSGDKSSKKSSGSKKSNTTVSPTKAGSGGSFISKEYIDTDSDSSDDNKKKKKESKSDAKPSKKSESEDDNSENSTPEKGKKNKNADSPKKKKERKKDSEDDDDEIDEPVESTPPTSDDSDAGSESD</sequence>
<keyword evidence="6 15" id="KW-0227">DNA damage</keyword>
<dbReference type="GO" id="GO:0031491">
    <property type="term" value="F:nucleosome binding"/>
    <property type="evidence" value="ECO:0007669"/>
    <property type="project" value="TreeGrafter"/>
</dbReference>
<feature type="compositionally biased region" description="Basic and acidic residues" evidence="16">
    <location>
        <begin position="694"/>
        <end position="707"/>
    </location>
</feature>
<dbReference type="InterPro" id="IPR011993">
    <property type="entry name" value="PH-like_dom_sf"/>
</dbReference>
<feature type="domain" description="HMG box" evidence="17">
    <location>
        <begin position="550"/>
        <end position="616"/>
    </location>
</feature>
<evidence type="ECO:0000256" key="6">
    <source>
        <dbReference type="ARBA" id="ARBA00022763"/>
    </source>
</evidence>
<comment type="subcellular location">
    <subcellularLocation>
        <location evidence="1">Nucleus</location>
        <location evidence="1">Nucleolus</location>
    </subcellularLocation>
    <subcellularLocation>
        <location evidence="15">Nucleus</location>
    </subcellularLocation>
    <subcellularLocation>
        <location evidence="15">Chromosome</location>
    </subcellularLocation>
</comment>
<evidence type="ECO:0000256" key="5">
    <source>
        <dbReference type="ARBA" id="ARBA00022705"/>
    </source>
</evidence>
<feature type="DNA-binding region" description="HMG box" evidence="14">
    <location>
        <begin position="550"/>
        <end position="616"/>
    </location>
</feature>
<dbReference type="CDD" id="cd13230">
    <property type="entry name" value="PH1_SSRP1-like"/>
    <property type="match status" value="1"/>
</dbReference>
<evidence type="ECO:0000313" key="18">
    <source>
        <dbReference type="EMBL" id="JAS36293.1"/>
    </source>
</evidence>
<gene>
    <name evidence="18" type="ORF">g.15773</name>
</gene>
<dbReference type="PRINTS" id="PR00887">
    <property type="entry name" value="SSRCOGNITION"/>
</dbReference>
<feature type="compositionally biased region" description="Acidic residues" evidence="16">
    <location>
        <begin position="718"/>
        <end position="728"/>
    </location>
</feature>
<dbReference type="InterPro" id="IPR038167">
    <property type="entry name" value="SSRP1_sf"/>
</dbReference>
<dbReference type="InterPro" id="IPR024954">
    <property type="entry name" value="SSRP1_DD"/>
</dbReference>
<keyword evidence="8 15" id="KW-0805">Transcription regulation</keyword>
<evidence type="ECO:0000256" key="16">
    <source>
        <dbReference type="SAM" id="MobiDB-lite"/>
    </source>
</evidence>
<dbReference type="CDD" id="cd13231">
    <property type="entry name" value="PH2_SSRP1-like"/>
    <property type="match status" value="1"/>
</dbReference>
<evidence type="ECO:0000256" key="9">
    <source>
        <dbReference type="ARBA" id="ARBA00023125"/>
    </source>
</evidence>
<dbReference type="FunFam" id="2.30.29.30:FF:000098">
    <property type="entry name" value="Fact complex subunit ssrp1"/>
    <property type="match status" value="1"/>
</dbReference>
<comment type="similarity">
    <text evidence="2 15">Belongs to the SSRP1 family.</text>
</comment>
<dbReference type="FunFam" id="2.30.29.150:FF:000001">
    <property type="entry name" value="Fact complex subunit ssrp1"/>
    <property type="match status" value="1"/>
</dbReference>
<dbReference type="InterPro" id="IPR009071">
    <property type="entry name" value="HMG_box_dom"/>
</dbReference>
<accession>A0A1B6EEE8</accession>
<dbReference type="GO" id="GO:0005730">
    <property type="term" value="C:nucleolus"/>
    <property type="evidence" value="ECO:0007669"/>
    <property type="project" value="UniProtKB-SubCell"/>
</dbReference>
<organism evidence="18">
    <name type="scientific">Clastoptera arizonana</name>
    <name type="common">Arizona spittle bug</name>
    <dbReference type="NCBI Taxonomy" id="38151"/>
    <lineage>
        <taxon>Eukaryota</taxon>
        <taxon>Metazoa</taxon>
        <taxon>Ecdysozoa</taxon>
        <taxon>Arthropoda</taxon>
        <taxon>Hexapoda</taxon>
        <taxon>Insecta</taxon>
        <taxon>Pterygota</taxon>
        <taxon>Neoptera</taxon>
        <taxon>Paraneoptera</taxon>
        <taxon>Hemiptera</taxon>
        <taxon>Auchenorrhyncha</taxon>
        <taxon>Cercopoidea</taxon>
        <taxon>Clastopteridae</taxon>
        <taxon>Clastoptera</taxon>
    </lineage>
</organism>
<keyword evidence="10 15" id="KW-0804">Transcription</keyword>
<reference evidence="18" key="1">
    <citation type="submission" date="2015-12" db="EMBL/GenBank/DDBJ databases">
        <title>De novo transcriptome assembly of four potential Pierce s Disease insect vectors from Arizona vineyards.</title>
        <authorList>
            <person name="Tassone E.E."/>
        </authorList>
    </citation>
    <scope>NUCLEOTIDE SEQUENCE</scope>
</reference>
<keyword evidence="9 14" id="KW-0238">DNA-binding</keyword>
<name>A0A1B6EEE8_9HEMI</name>
<dbReference type="Pfam" id="PF21103">
    <property type="entry name" value="PH1_SSRP1-like"/>
    <property type="match status" value="1"/>
</dbReference>
<evidence type="ECO:0000256" key="13">
    <source>
        <dbReference type="ARBA" id="ARBA00058159"/>
    </source>
</evidence>
<dbReference type="Gene3D" id="2.30.29.30">
    <property type="entry name" value="Pleckstrin-homology domain (PH domain)/Phosphotyrosine-binding domain (PTB)"/>
    <property type="match status" value="2"/>
</dbReference>
<dbReference type="Gene3D" id="2.30.29.220">
    <property type="entry name" value="Structure-specific recognition protein (SSRP1)"/>
    <property type="match status" value="1"/>
</dbReference>
<feature type="region of interest" description="Disordered" evidence="16">
    <location>
        <begin position="613"/>
        <end position="745"/>
    </location>
</feature>
<keyword evidence="7" id="KW-0694">RNA-binding</keyword>
<feature type="compositionally biased region" description="Acidic residues" evidence="16">
    <location>
        <begin position="736"/>
        <end position="745"/>
    </location>
</feature>
<keyword evidence="12 14" id="KW-0539">Nucleus</keyword>
<protein>
    <recommendedName>
        <fullName evidence="3 15">FACT complex subunit SSRP1</fullName>
    </recommendedName>
</protein>
<dbReference type="Pfam" id="PF17292">
    <property type="entry name" value="POB3_N"/>
    <property type="match status" value="1"/>
</dbReference>
<keyword evidence="4 15" id="KW-0158">Chromosome</keyword>
<dbReference type="GO" id="GO:1902275">
    <property type="term" value="P:regulation of chromatin organization"/>
    <property type="evidence" value="ECO:0007669"/>
    <property type="project" value="TreeGrafter"/>
</dbReference>
<dbReference type="FunFam" id="1.10.30.10:FF:000036">
    <property type="entry name" value="high mobility group protein D"/>
    <property type="match status" value="1"/>
</dbReference>
<dbReference type="InterPro" id="IPR050454">
    <property type="entry name" value="RTT106/SSRP1_HistChap/FACT"/>
</dbReference>
<feature type="region of interest" description="Disordered" evidence="16">
    <location>
        <begin position="456"/>
        <end position="554"/>
    </location>
</feature>
<dbReference type="SMART" id="SM00398">
    <property type="entry name" value="HMG"/>
    <property type="match status" value="1"/>
</dbReference>
<keyword evidence="5 15" id="KW-0235">DNA replication</keyword>
<dbReference type="InterPro" id="IPR036910">
    <property type="entry name" value="HMG_box_dom_sf"/>
</dbReference>
<dbReference type="GO" id="GO:0042393">
    <property type="term" value="F:histone binding"/>
    <property type="evidence" value="ECO:0007669"/>
    <property type="project" value="TreeGrafter"/>
</dbReference>
<dbReference type="GO" id="GO:0003677">
    <property type="term" value="F:DNA binding"/>
    <property type="evidence" value="ECO:0007669"/>
    <property type="project" value="UniProtKB-UniRule"/>
</dbReference>
<dbReference type="PANTHER" id="PTHR45849">
    <property type="entry name" value="FACT COMPLEX SUBUNIT SSRP1"/>
    <property type="match status" value="1"/>
</dbReference>
<feature type="compositionally biased region" description="Basic residues" evidence="16">
    <location>
        <begin position="518"/>
        <end position="528"/>
    </location>
</feature>
<dbReference type="Pfam" id="PF00505">
    <property type="entry name" value="HMG_box"/>
    <property type="match status" value="1"/>
</dbReference>
<evidence type="ECO:0000256" key="8">
    <source>
        <dbReference type="ARBA" id="ARBA00023015"/>
    </source>
</evidence>
<dbReference type="GO" id="GO:0003723">
    <property type="term" value="F:RNA binding"/>
    <property type="evidence" value="ECO:0007669"/>
    <property type="project" value="UniProtKB-KW"/>
</dbReference>
<dbReference type="AlphaFoldDB" id="A0A1B6EEE8"/>
<dbReference type="FunFam" id="2.30.29.220:FF:000001">
    <property type="entry name" value="FACT complex subunit SSRP1"/>
    <property type="match status" value="1"/>
</dbReference>
<dbReference type="FunFam" id="2.30.29.30:FF:000119">
    <property type="entry name" value="FACT complex subunit SSRP1"/>
    <property type="match status" value="1"/>
</dbReference>
<dbReference type="InterPro" id="IPR035417">
    <property type="entry name" value="SSRP1/POB3_N"/>
</dbReference>
<dbReference type="Pfam" id="PF08512">
    <property type="entry name" value="Rttp106-like_middle"/>
    <property type="match status" value="1"/>
</dbReference>
<dbReference type="GO" id="GO:0006260">
    <property type="term" value="P:DNA replication"/>
    <property type="evidence" value="ECO:0007669"/>
    <property type="project" value="UniProtKB-KW"/>
</dbReference>
<comment type="function">
    <text evidence="13">Component of the FACT complex, a general chromatin factor that acts to reorganize nucleosomes. The FACT complex is involved in multiple processes that require DNA as a template such as mRNA elongation, DNA replication and DNA repair. During transcription elongation the FACT complex acts as a histone chaperone that both destabilizes and restores nucleosomal structure. It facilitates the passage of RNA polymerase II and transcription by promoting the dissociation of one histone H2A-H2B dimer from the nucleosome, then subsequently promotes the reestablishment of the nucleosome following the passage of RNA polymerase II. Binds specifically to single-stranded DNA and RNA with highest affinity for nucleotides G and U. The FACT complex is required for expression of Hox genes.</text>
</comment>
<evidence type="ECO:0000259" key="17">
    <source>
        <dbReference type="PROSITE" id="PS50118"/>
    </source>
</evidence>
<proteinExistence type="inferred from homology"/>
<dbReference type="SMART" id="SM01287">
    <property type="entry name" value="Rtt106"/>
    <property type="match status" value="1"/>
</dbReference>
<evidence type="ECO:0000256" key="10">
    <source>
        <dbReference type="ARBA" id="ARBA00023163"/>
    </source>
</evidence>
<evidence type="ECO:0000256" key="15">
    <source>
        <dbReference type="RuleBase" id="RU364013"/>
    </source>
</evidence>
<feature type="compositionally biased region" description="Basic and acidic residues" evidence="16">
    <location>
        <begin position="673"/>
        <end position="684"/>
    </location>
</feature>